<dbReference type="EC" id="1.-.-.-" evidence="5"/>
<evidence type="ECO:0000256" key="2">
    <source>
        <dbReference type="ARBA" id="ARBA00023002"/>
    </source>
</evidence>
<gene>
    <name evidence="5" type="ORF">LuPra_06030</name>
</gene>
<reference evidence="6" key="2">
    <citation type="submission" date="2016-04" db="EMBL/GenBank/DDBJ databases">
        <title>First Complete Genome Sequence of a Subdivision 6 Acidobacterium.</title>
        <authorList>
            <person name="Huang S."/>
            <person name="Vieira S."/>
            <person name="Bunk B."/>
            <person name="Riedel T."/>
            <person name="Sproeer C."/>
            <person name="Overmann J."/>
        </authorList>
    </citation>
    <scope>NUCLEOTIDE SEQUENCE [LARGE SCALE GENOMIC DNA]</scope>
    <source>
        <strain evidence="6">DSM 100886 HEG_-6_39</strain>
    </source>
</reference>
<dbReference type="SMART" id="SM00822">
    <property type="entry name" value="PKS_KR"/>
    <property type="match status" value="1"/>
</dbReference>
<dbReference type="SUPFAM" id="SSF51735">
    <property type="entry name" value="NAD(P)-binding Rossmann-fold domains"/>
    <property type="match status" value="1"/>
</dbReference>
<organism evidence="5 6">
    <name type="scientific">Luteitalea pratensis</name>
    <dbReference type="NCBI Taxonomy" id="1855912"/>
    <lineage>
        <taxon>Bacteria</taxon>
        <taxon>Pseudomonadati</taxon>
        <taxon>Acidobacteriota</taxon>
        <taxon>Vicinamibacteria</taxon>
        <taxon>Vicinamibacterales</taxon>
        <taxon>Vicinamibacteraceae</taxon>
        <taxon>Luteitalea</taxon>
    </lineage>
</organism>
<dbReference type="InterPro" id="IPR002347">
    <property type="entry name" value="SDR_fam"/>
</dbReference>
<feature type="domain" description="Ketoreductase" evidence="4">
    <location>
        <begin position="10"/>
        <end position="189"/>
    </location>
</feature>
<evidence type="ECO:0000256" key="1">
    <source>
        <dbReference type="ARBA" id="ARBA00006484"/>
    </source>
</evidence>
<dbReference type="GO" id="GO:0016020">
    <property type="term" value="C:membrane"/>
    <property type="evidence" value="ECO:0007669"/>
    <property type="project" value="TreeGrafter"/>
</dbReference>
<dbReference type="AlphaFoldDB" id="A0A143PX02"/>
<dbReference type="STRING" id="1855912.LuPra_06030"/>
<dbReference type="InterPro" id="IPR020904">
    <property type="entry name" value="Sc_DH/Rdtase_CS"/>
</dbReference>
<dbReference type="PANTHER" id="PTHR44196">
    <property type="entry name" value="DEHYDROGENASE/REDUCTASE SDR FAMILY MEMBER 7B"/>
    <property type="match status" value="1"/>
</dbReference>
<dbReference type="RefSeq" id="WP_110174179.1">
    <property type="nucleotide sequence ID" value="NZ_CP015136.1"/>
</dbReference>
<dbReference type="InterPro" id="IPR057326">
    <property type="entry name" value="KR_dom"/>
</dbReference>
<dbReference type="InterPro" id="IPR036291">
    <property type="entry name" value="NAD(P)-bd_dom_sf"/>
</dbReference>
<dbReference type="PRINTS" id="PR00081">
    <property type="entry name" value="GDHRDH"/>
</dbReference>
<dbReference type="EMBL" id="CP015136">
    <property type="protein sequence ID" value="AMY12748.1"/>
    <property type="molecule type" value="Genomic_DNA"/>
</dbReference>
<dbReference type="Pfam" id="PF00106">
    <property type="entry name" value="adh_short"/>
    <property type="match status" value="1"/>
</dbReference>
<evidence type="ECO:0000259" key="4">
    <source>
        <dbReference type="SMART" id="SM00822"/>
    </source>
</evidence>
<comment type="similarity">
    <text evidence="1 3">Belongs to the short-chain dehydrogenases/reductases (SDR) family.</text>
</comment>
<keyword evidence="2 5" id="KW-0560">Oxidoreductase</keyword>
<reference evidence="5 6" key="1">
    <citation type="journal article" date="2016" name="Genome Announc.">
        <title>First Complete Genome Sequence of a Subdivision 6 Acidobacterium Strain.</title>
        <authorList>
            <person name="Huang S."/>
            <person name="Vieira S."/>
            <person name="Bunk B."/>
            <person name="Riedel T."/>
            <person name="Sproer C."/>
            <person name="Overmann J."/>
        </authorList>
    </citation>
    <scope>NUCLEOTIDE SEQUENCE [LARGE SCALE GENOMIC DNA]</scope>
    <source>
        <strain evidence="6">DSM 100886 HEG_-6_39</strain>
    </source>
</reference>
<dbReference type="NCBIfam" id="NF005594">
    <property type="entry name" value="PRK07326.1"/>
    <property type="match status" value="1"/>
</dbReference>
<dbReference type="KEGG" id="abac:LuPra_06030"/>
<dbReference type="Proteomes" id="UP000076079">
    <property type="component" value="Chromosome"/>
</dbReference>
<dbReference type="PANTHER" id="PTHR44196:SF1">
    <property type="entry name" value="DEHYDROGENASE_REDUCTASE SDR FAMILY MEMBER 7B"/>
    <property type="match status" value="1"/>
</dbReference>
<protein>
    <submittedName>
        <fullName evidence="5">Putative oxidoreductase</fullName>
        <ecNumber evidence="5">1.-.-.-</ecNumber>
    </submittedName>
</protein>
<evidence type="ECO:0000256" key="3">
    <source>
        <dbReference type="RuleBase" id="RU000363"/>
    </source>
</evidence>
<sequence length="237" mass="24650">MTSQPQLDGHVAIVTGGSRGIGLAVARGFVARGAKVVVSGRSRTDLDAVAAELAPSVAVVEGDVANPAVADAIVRTAVDRFGGLDTLVNNAGVATFTNVADMNVDDWHRMIATNLTAVFLCTKAAIPALKQRGGGWIINISSLAGRNSFAGGAAYCATKAGLNAFAESVMLEVRQDNIRVSTVMPGSVQTAFSKGGDAPEHEWKLSADDVAQVVFDLLGHSKRSLPSRVEIRPSKPK</sequence>
<proteinExistence type="inferred from homology"/>
<dbReference type="PRINTS" id="PR00080">
    <property type="entry name" value="SDRFAMILY"/>
</dbReference>
<accession>A0A143PX02</accession>
<evidence type="ECO:0000313" key="5">
    <source>
        <dbReference type="EMBL" id="AMY12748.1"/>
    </source>
</evidence>
<evidence type="ECO:0000313" key="6">
    <source>
        <dbReference type="Proteomes" id="UP000076079"/>
    </source>
</evidence>
<dbReference type="GO" id="GO:0016491">
    <property type="term" value="F:oxidoreductase activity"/>
    <property type="evidence" value="ECO:0007669"/>
    <property type="project" value="UniProtKB-KW"/>
</dbReference>
<dbReference type="OrthoDB" id="9805904at2"/>
<name>A0A143PX02_LUTPR</name>
<keyword evidence="6" id="KW-1185">Reference proteome</keyword>
<dbReference type="PATRIC" id="fig|1813736.3.peg.6335"/>
<dbReference type="PROSITE" id="PS00061">
    <property type="entry name" value="ADH_SHORT"/>
    <property type="match status" value="1"/>
</dbReference>
<dbReference type="Gene3D" id="3.40.50.720">
    <property type="entry name" value="NAD(P)-binding Rossmann-like Domain"/>
    <property type="match status" value="1"/>
</dbReference>
<dbReference type="FunFam" id="3.40.50.720:FF:000084">
    <property type="entry name" value="Short-chain dehydrogenase reductase"/>
    <property type="match status" value="1"/>
</dbReference>